<feature type="non-terminal residue" evidence="3">
    <location>
        <position position="343"/>
    </location>
</feature>
<organism evidence="3 4">
    <name type="scientific">Streptomyces daliensis</name>
    <dbReference type="NCBI Taxonomy" id="299421"/>
    <lineage>
        <taxon>Bacteria</taxon>
        <taxon>Bacillati</taxon>
        <taxon>Actinomycetota</taxon>
        <taxon>Actinomycetes</taxon>
        <taxon>Kitasatosporales</taxon>
        <taxon>Streptomycetaceae</taxon>
        <taxon>Streptomyces</taxon>
    </lineage>
</organism>
<feature type="compositionally biased region" description="Basic and acidic residues" evidence="1">
    <location>
        <begin position="305"/>
        <end position="337"/>
    </location>
</feature>
<evidence type="ECO:0000313" key="4">
    <source>
        <dbReference type="Proteomes" id="UP000675554"/>
    </source>
</evidence>
<dbReference type="Pfam" id="PF21725">
    <property type="entry name" value="T7SS_signal"/>
    <property type="match status" value="1"/>
</dbReference>
<comment type="caution">
    <text evidence="3">The sequence shown here is derived from an EMBL/GenBank/DDBJ whole genome shotgun (WGS) entry which is preliminary data.</text>
</comment>
<name>A0A8T4IY33_9ACTN</name>
<proteinExistence type="predicted"/>
<gene>
    <name evidence="3" type="ORF">KDA82_29435</name>
</gene>
<evidence type="ECO:0000256" key="1">
    <source>
        <dbReference type="SAM" id="MobiDB-lite"/>
    </source>
</evidence>
<accession>A0A8T4IY33</accession>
<dbReference type="Proteomes" id="UP000675554">
    <property type="component" value="Unassembled WGS sequence"/>
</dbReference>
<keyword evidence="4" id="KW-1185">Reference proteome</keyword>
<evidence type="ECO:0000313" key="3">
    <source>
        <dbReference type="EMBL" id="MBR7677049.1"/>
    </source>
</evidence>
<feature type="domain" description="Putative T7SS secretion signal" evidence="2">
    <location>
        <begin position="20"/>
        <end position="193"/>
    </location>
</feature>
<dbReference type="EMBL" id="JAGSMN010000816">
    <property type="protein sequence ID" value="MBR7677049.1"/>
    <property type="molecule type" value="Genomic_DNA"/>
</dbReference>
<dbReference type="InterPro" id="IPR049082">
    <property type="entry name" value="T7SS_signal"/>
</dbReference>
<feature type="region of interest" description="Disordered" evidence="1">
    <location>
        <begin position="1"/>
        <end position="23"/>
    </location>
</feature>
<evidence type="ECO:0000259" key="2">
    <source>
        <dbReference type="Pfam" id="PF21725"/>
    </source>
</evidence>
<protein>
    <submittedName>
        <fullName evidence="3">Type IV secretion protein Rhs</fullName>
    </submittedName>
</protein>
<sequence>MTQKDAVEGGAVERIPPGAKPSDVVFGSPGDVDDLVVKLRAYAGAFRDGLAKLDDLSLLDWTGAGSEGFKDATRALPRELEAARKYFSAAAGALDAYAEKLRSVQGRVKPLVEDADAARAASKRYWREVDAYNAAVERKDDPLPERPPEDDPGIAALNACYRRLDRLEEELEGVVSSSKRTLARAAEKAPDKPEGWEAWKQGGKDFLGGAADTGWGLFKQFEFLVEDGVDGASMQLAGMVDGAAYAVDHPKEFAKAVTNWDEWQRNPARAAGQLTPELLLALASGGAGAARKGASAAKDAAQRLAGRERALRRDGSARERADSDTDTSTCRDDKCEVGEPVDV</sequence>
<feature type="region of interest" description="Disordered" evidence="1">
    <location>
        <begin position="298"/>
        <end position="343"/>
    </location>
</feature>
<reference evidence="3" key="1">
    <citation type="submission" date="2021-04" db="EMBL/GenBank/DDBJ databases">
        <title>Sequencing of actinobacteria type strains.</title>
        <authorList>
            <person name="Nguyen G.-S."/>
            <person name="Wentzel A."/>
        </authorList>
    </citation>
    <scope>NUCLEOTIDE SEQUENCE</scope>
    <source>
        <strain evidence="3">DSM 42095</strain>
    </source>
</reference>
<dbReference type="AlphaFoldDB" id="A0A8T4IY33"/>